<keyword evidence="2 3" id="KW-0143">Chaperone</keyword>
<comment type="subcellular location">
    <subcellularLocation>
        <location evidence="3">Cytoplasm</location>
        <location evidence="3">Cytoskeleton</location>
    </subcellularLocation>
</comment>
<gene>
    <name evidence="5" type="primary">RBL2</name>
    <name evidence="5" type="ORF">N0V93_001098</name>
</gene>
<feature type="region of interest" description="Disordered" evidence="4">
    <location>
        <begin position="89"/>
        <end position="123"/>
    </location>
</feature>
<dbReference type="GO" id="GO:0005874">
    <property type="term" value="C:microtubule"/>
    <property type="evidence" value="ECO:0007669"/>
    <property type="project" value="UniProtKB-KW"/>
</dbReference>
<name>A0A9W9D2E7_9PEZI</name>
<protein>
    <recommendedName>
        <fullName evidence="3">Tubulin-specific chaperone A</fullName>
    </recommendedName>
</protein>
<evidence type="ECO:0000256" key="4">
    <source>
        <dbReference type="SAM" id="MobiDB-lite"/>
    </source>
</evidence>
<dbReference type="Gene3D" id="1.20.58.90">
    <property type="match status" value="1"/>
</dbReference>
<proteinExistence type="inferred from homology"/>
<comment type="caution">
    <text evidence="5">The sequence shown here is derived from an EMBL/GenBank/DDBJ whole genome shotgun (WGS) entry which is preliminary data.</text>
</comment>
<keyword evidence="3" id="KW-0493">Microtubule</keyword>
<dbReference type="OrthoDB" id="296187at2759"/>
<dbReference type="EMBL" id="JAPEVB010000001">
    <property type="protein sequence ID" value="KAJ4396876.1"/>
    <property type="molecule type" value="Genomic_DNA"/>
</dbReference>
<dbReference type="InterPro" id="IPR004226">
    <property type="entry name" value="TBCA"/>
</dbReference>
<evidence type="ECO:0000256" key="3">
    <source>
        <dbReference type="RuleBase" id="RU364030"/>
    </source>
</evidence>
<dbReference type="GO" id="GO:0007021">
    <property type="term" value="P:tubulin complex assembly"/>
    <property type="evidence" value="ECO:0007669"/>
    <property type="project" value="UniProtKB-UniRule"/>
</dbReference>
<dbReference type="AlphaFoldDB" id="A0A9W9D2E7"/>
<dbReference type="SUPFAM" id="SSF46988">
    <property type="entry name" value="Tubulin chaperone cofactor A"/>
    <property type="match status" value="1"/>
</dbReference>
<dbReference type="PANTHER" id="PTHR21500:SF0">
    <property type="entry name" value="TUBULIN-SPECIFIC CHAPERONE A"/>
    <property type="match status" value="1"/>
</dbReference>
<keyword evidence="3" id="KW-0206">Cytoskeleton</keyword>
<dbReference type="GO" id="GO:0048487">
    <property type="term" value="F:beta-tubulin binding"/>
    <property type="evidence" value="ECO:0007669"/>
    <property type="project" value="InterPro"/>
</dbReference>
<dbReference type="Pfam" id="PF02970">
    <property type="entry name" value="TBCA"/>
    <property type="match status" value="1"/>
</dbReference>
<keyword evidence="3" id="KW-0963">Cytoplasm</keyword>
<comment type="subunit">
    <text evidence="3">Supercomplex made of cofactors A to E. Cofactors A and D function by capturing and stabilizing tubulin in a quasi-native conformation. Cofactor E binds to the cofactor D-tubulin complex; interaction with cofactor C then causes the release of tubulin polypeptides that are committed to the native state.</text>
</comment>
<dbReference type="InterPro" id="IPR036126">
    <property type="entry name" value="TBCA_sf"/>
</dbReference>
<sequence>MPPPSPLAIATSSVQRLIKEESMYHKELVEQQARVTKLEQDIANKNPDLDENAEYILKQEKQAMDETKAVFQPLHKRIAEAVAKLEEQVALSESGADEGSAEQLAKAKETLTQGQEALKAAEE</sequence>
<organism evidence="5 6">
    <name type="scientific">Gnomoniopsis smithogilvyi</name>
    <dbReference type="NCBI Taxonomy" id="1191159"/>
    <lineage>
        <taxon>Eukaryota</taxon>
        <taxon>Fungi</taxon>
        <taxon>Dikarya</taxon>
        <taxon>Ascomycota</taxon>
        <taxon>Pezizomycotina</taxon>
        <taxon>Sordariomycetes</taxon>
        <taxon>Sordariomycetidae</taxon>
        <taxon>Diaporthales</taxon>
        <taxon>Gnomoniaceae</taxon>
        <taxon>Gnomoniopsis</taxon>
    </lineage>
</organism>
<evidence type="ECO:0000256" key="1">
    <source>
        <dbReference type="ARBA" id="ARBA00006806"/>
    </source>
</evidence>
<keyword evidence="6" id="KW-1185">Reference proteome</keyword>
<reference evidence="5" key="1">
    <citation type="submission" date="2022-10" db="EMBL/GenBank/DDBJ databases">
        <title>Tapping the CABI collections for fungal endophytes: first genome assemblies for Collariella, Neodidymelliopsis, Ascochyta clinopodiicola, Didymella pomorum, Didymosphaeria variabile, Neocosmospora piperis and Neocucurbitaria cava.</title>
        <authorList>
            <person name="Hill R."/>
        </authorList>
    </citation>
    <scope>NUCLEOTIDE SEQUENCE</scope>
    <source>
        <strain evidence="5">IMI 355082</strain>
    </source>
</reference>
<dbReference type="Proteomes" id="UP001140453">
    <property type="component" value="Unassembled WGS sequence"/>
</dbReference>
<evidence type="ECO:0000256" key="2">
    <source>
        <dbReference type="ARBA" id="ARBA00023186"/>
    </source>
</evidence>
<comment type="similarity">
    <text evidence="1 3">Belongs to the TBCA family.</text>
</comment>
<accession>A0A9W9D2E7</accession>
<dbReference type="GO" id="GO:0005829">
    <property type="term" value="C:cytosol"/>
    <property type="evidence" value="ECO:0007669"/>
    <property type="project" value="TreeGrafter"/>
</dbReference>
<evidence type="ECO:0000313" key="5">
    <source>
        <dbReference type="EMBL" id="KAJ4396876.1"/>
    </source>
</evidence>
<dbReference type="GO" id="GO:0007023">
    <property type="term" value="P:post-chaperonin tubulin folding pathway"/>
    <property type="evidence" value="ECO:0007669"/>
    <property type="project" value="UniProtKB-UniRule"/>
</dbReference>
<evidence type="ECO:0000313" key="6">
    <source>
        <dbReference type="Proteomes" id="UP001140453"/>
    </source>
</evidence>
<dbReference type="PANTHER" id="PTHR21500">
    <property type="entry name" value="TUBULIN-SPECIFIC CHAPERONE A"/>
    <property type="match status" value="1"/>
</dbReference>